<dbReference type="InterPro" id="IPR008728">
    <property type="entry name" value="Elongator_complex_protein_4"/>
</dbReference>
<dbReference type="Gene3D" id="3.40.50.300">
    <property type="entry name" value="P-loop containing nucleotide triphosphate hydrolases"/>
    <property type="match status" value="1"/>
</dbReference>
<dbReference type="PANTHER" id="PTHR12896:SF1">
    <property type="entry name" value="ELONGATOR COMPLEX PROTEIN 4"/>
    <property type="match status" value="1"/>
</dbReference>
<dbReference type="RefSeq" id="XP_070856855.1">
    <property type="nucleotide sequence ID" value="XM_071005072.1"/>
</dbReference>
<protein>
    <recommendedName>
        <fullName evidence="5">Elongator complex protein 4</fullName>
    </recommendedName>
</protein>
<evidence type="ECO:0000256" key="4">
    <source>
        <dbReference type="ARBA" id="ARBA00007573"/>
    </source>
</evidence>
<proteinExistence type="inferred from homology"/>
<keyword evidence="7" id="KW-0819">tRNA processing</keyword>
<dbReference type="EMBL" id="JABSNW010000007">
    <property type="protein sequence ID" value="KAL2885675.1"/>
    <property type="molecule type" value="Genomic_DNA"/>
</dbReference>
<evidence type="ECO:0000256" key="7">
    <source>
        <dbReference type="ARBA" id="ARBA00022694"/>
    </source>
</evidence>
<keyword evidence="8" id="KW-0539">Nucleus</keyword>
<keyword evidence="6" id="KW-0963">Cytoplasm</keyword>
<organism evidence="10 11">
    <name type="scientific">Ceratocystis lukuohia</name>
    <dbReference type="NCBI Taxonomy" id="2019550"/>
    <lineage>
        <taxon>Eukaryota</taxon>
        <taxon>Fungi</taxon>
        <taxon>Dikarya</taxon>
        <taxon>Ascomycota</taxon>
        <taxon>Pezizomycotina</taxon>
        <taxon>Sordariomycetes</taxon>
        <taxon>Hypocreomycetidae</taxon>
        <taxon>Microascales</taxon>
        <taxon>Ceratocystidaceae</taxon>
        <taxon>Ceratocystis</taxon>
    </lineage>
</organism>
<dbReference type="CDD" id="cd19494">
    <property type="entry name" value="Elp4"/>
    <property type="match status" value="1"/>
</dbReference>
<comment type="caution">
    <text evidence="10">The sequence shown here is derived from an EMBL/GenBank/DDBJ whole genome shotgun (WGS) entry which is preliminary data.</text>
</comment>
<keyword evidence="11" id="KW-1185">Reference proteome</keyword>
<evidence type="ECO:0000256" key="6">
    <source>
        <dbReference type="ARBA" id="ARBA00022490"/>
    </source>
</evidence>
<dbReference type="InterPro" id="IPR027417">
    <property type="entry name" value="P-loop_NTPase"/>
</dbReference>
<evidence type="ECO:0000256" key="3">
    <source>
        <dbReference type="ARBA" id="ARBA00005043"/>
    </source>
</evidence>
<evidence type="ECO:0000256" key="8">
    <source>
        <dbReference type="ARBA" id="ARBA00023242"/>
    </source>
</evidence>
<accession>A0ABR4MBM4</accession>
<dbReference type="Proteomes" id="UP001610728">
    <property type="component" value="Unassembled WGS sequence"/>
</dbReference>
<evidence type="ECO:0000313" key="11">
    <source>
        <dbReference type="Proteomes" id="UP001610728"/>
    </source>
</evidence>
<reference evidence="10 11" key="1">
    <citation type="submission" date="2020-05" db="EMBL/GenBank/DDBJ databases">
        <title>Ceratocystis lukuohia genome.</title>
        <authorList>
            <person name="Harrington T.C."/>
            <person name="Kim K."/>
            <person name="Mayers C.G."/>
        </authorList>
    </citation>
    <scope>NUCLEOTIDE SEQUENCE [LARGE SCALE GENOMIC DNA]</scope>
    <source>
        <strain evidence="10 11">C4212</strain>
    </source>
</reference>
<evidence type="ECO:0000256" key="2">
    <source>
        <dbReference type="ARBA" id="ARBA00004496"/>
    </source>
</evidence>
<gene>
    <name evidence="10" type="ORF">HOO65_070137</name>
</gene>
<dbReference type="Pfam" id="PF05625">
    <property type="entry name" value="PAXNEB"/>
    <property type="match status" value="1"/>
</dbReference>
<feature type="region of interest" description="Disordered" evidence="9">
    <location>
        <begin position="1"/>
        <end position="33"/>
    </location>
</feature>
<evidence type="ECO:0000256" key="5">
    <source>
        <dbReference type="ARBA" id="ARBA00020265"/>
    </source>
</evidence>
<name>A0ABR4MBM4_9PEZI</name>
<comment type="similarity">
    <text evidence="4">Belongs to the ELP4 family.</text>
</comment>
<evidence type="ECO:0000313" key="10">
    <source>
        <dbReference type="EMBL" id="KAL2885675.1"/>
    </source>
</evidence>
<evidence type="ECO:0000256" key="9">
    <source>
        <dbReference type="SAM" id="MobiDB-lite"/>
    </source>
</evidence>
<comment type="pathway">
    <text evidence="3">tRNA modification; 5-methoxycarbonylmethyl-2-thiouridine-tRNA biosynthesis.</text>
</comment>
<comment type="subcellular location">
    <subcellularLocation>
        <location evidence="2">Cytoplasm</location>
    </subcellularLocation>
    <subcellularLocation>
        <location evidence="1">Nucleus</location>
    </subcellularLocation>
</comment>
<sequence length="374" mass="40190">MSFKKRNVAITPNSGVAGKPANASTEPSSLTPLPSLVSLAPGVRLSTVDGRLTTSTGTTSLDSTLAGHAGLPLGHSLLLQESTTTDFGGLALRYFAAEGLVQGHHVHVLGVSESWKASLPGLASKQDSGPKRSAPKIPDDRMKIAWRYETFEKRQASGTDQSRGSTPFCHRFDLNKRLEPGAVKGQLFTYPLSPTGGNSRLIAEIKQKLVSSPTKSIHRIIIPGFLLPTIYAPQFCRPTESLQFLHCLRALLRQFSDRTAAMLTIPADLYPASSGLGKWIELMHDAVAHLIPTESQPANNETSDATETTQGYMKMRRLPVYNEKGGGLEDNNLGETLSFHISSTSGLVIAPLVLPPAIDSAPVEPSSSKVDLEF</sequence>
<evidence type="ECO:0000256" key="1">
    <source>
        <dbReference type="ARBA" id="ARBA00004123"/>
    </source>
</evidence>
<dbReference type="PANTHER" id="PTHR12896">
    <property type="entry name" value="PAX6 NEIGHBOR PROTEIN PAXNEB"/>
    <property type="match status" value="1"/>
</dbReference>
<dbReference type="GeneID" id="98120242"/>